<dbReference type="VEuPathDB" id="TriTrypDB:Lsey_0036_0250"/>
<proteinExistence type="predicted"/>
<dbReference type="OrthoDB" id="272514at2759"/>
<accession>A0A0N1I868</accession>
<dbReference type="EMBL" id="LJSK01000036">
    <property type="protein sequence ID" value="KPI88931.1"/>
    <property type="molecule type" value="Genomic_DNA"/>
</dbReference>
<reference evidence="2 3" key="1">
    <citation type="journal article" date="2015" name="PLoS Pathog.">
        <title>Leptomonas seymouri: Adaptations to the Dixenous Life Cycle Analyzed by Genome Sequencing, Transcriptome Profiling and Co-infection with Leishmania donovani.</title>
        <authorList>
            <person name="Kraeva N."/>
            <person name="Butenko A."/>
            <person name="Hlavacova J."/>
            <person name="Kostygov A."/>
            <person name="Myskova J."/>
            <person name="Grybchuk D."/>
            <person name="Lestinova T."/>
            <person name="Votypka J."/>
            <person name="Volf P."/>
            <person name="Opperdoes F."/>
            <person name="Flegontov P."/>
            <person name="Lukes J."/>
            <person name="Yurchenko V."/>
        </authorList>
    </citation>
    <scope>NUCLEOTIDE SEQUENCE [LARGE SCALE GENOMIC DNA]</scope>
    <source>
        <strain evidence="2 3">ATCC 30220</strain>
    </source>
</reference>
<feature type="compositionally biased region" description="Polar residues" evidence="1">
    <location>
        <begin position="126"/>
        <end position="137"/>
    </location>
</feature>
<feature type="compositionally biased region" description="Low complexity" evidence="1">
    <location>
        <begin position="325"/>
        <end position="338"/>
    </location>
</feature>
<evidence type="ECO:0000256" key="1">
    <source>
        <dbReference type="SAM" id="MobiDB-lite"/>
    </source>
</evidence>
<comment type="caution">
    <text evidence="2">The sequence shown here is derived from an EMBL/GenBank/DDBJ whole genome shotgun (WGS) entry which is preliminary data.</text>
</comment>
<evidence type="ECO:0000313" key="2">
    <source>
        <dbReference type="EMBL" id="KPI88931.1"/>
    </source>
</evidence>
<evidence type="ECO:0000313" key="3">
    <source>
        <dbReference type="Proteomes" id="UP000038009"/>
    </source>
</evidence>
<name>A0A0N1I868_LEPSE</name>
<feature type="region of interest" description="Disordered" evidence="1">
    <location>
        <begin position="306"/>
        <end position="338"/>
    </location>
</feature>
<dbReference type="Proteomes" id="UP000038009">
    <property type="component" value="Unassembled WGS sequence"/>
</dbReference>
<gene>
    <name evidence="2" type="ORF">ABL78_1976</name>
</gene>
<dbReference type="AlphaFoldDB" id="A0A0N1I868"/>
<keyword evidence="3" id="KW-1185">Reference proteome</keyword>
<feature type="region of interest" description="Disordered" evidence="1">
    <location>
        <begin position="126"/>
        <end position="146"/>
    </location>
</feature>
<organism evidence="2 3">
    <name type="scientific">Leptomonas seymouri</name>
    <dbReference type="NCBI Taxonomy" id="5684"/>
    <lineage>
        <taxon>Eukaryota</taxon>
        <taxon>Discoba</taxon>
        <taxon>Euglenozoa</taxon>
        <taxon>Kinetoplastea</taxon>
        <taxon>Metakinetoplastina</taxon>
        <taxon>Trypanosomatida</taxon>
        <taxon>Trypanosomatidae</taxon>
        <taxon>Leishmaniinae</taxon>
        <taxon>Leptomonas</taxon>
    </lineage>
</organism>
<protein>
    <submittedName>
        <fullName evidence="2">Uncharacterized protein</fullName>
    </submittedName>
</protein>
<dbReference type="OMA" id="VGMERPY"/>
<sequence length="788" mass="83514">MAAAPTLLLYLNSDVGMERPYRTTLPASVDTLAELCQFLTMRIPPRPGEDTVGRGYRFLYSVLGKPLWRVKECIDAGTVVLSVGPGFLARRPTAITDGACASVSPAAAAATTANHADLTTPDRLAATSNSGANLKGNSNEDHQCGNIGLPLNASPSASPPIKAPMDSRFHSAAPPFFSSATSAAAANSTLEAAADVAGGASANAAFVMGAAGEQGRESIDVAWPPAPSLPRPSQADERDRLVSITINTSARGARASSGGPITQSTPLNGATVEGADGAVGHTTAVRLFTPPTAQGATKESIGGSLHNQTLFHQPPFTTPPPPKAPIAGAPGAGAAAAAPGDDLPRGMVFVAHDTHALPPRPLFTAAAVALQSALPHLQPLPSTSISSSLQYFLLRKWGAYQKLHSMPPAELVAGEAMSQQFNTITASLSSSSHRACRVVVSGPPRSGVSITTAFLLRHFLRTLQFQPQHSLHNTLVIALDFRLLFATQTTSATGLQHHAPPHVLLDLASLYQLVVRTAMDALVAQRPSLREAGPLLSQLWDLVIKPNVEPKVAPNFTTYTQAAALVGGDVLARWTRLGEQLFPVLQAACRTPEVQALRDAALDLIFYAIPTEMAASLNFSGVLYAIDGAEALTQCYVQRVERPTGDFGPLMQALTADSRTHLVLSWPVTLPPRTLFIPNLTAHVSTIGLVPREALNRLHFPQSIRSGRKEYPLELFLGCPGYLTHLYALVRPFRKNLTVPTTAYSSYHQQSYERSTADGYAVRIDSSEVSLALDKLLALVQHLPFASS</sequence>